<evidence type="ECO:0000313" key="6">
    <source>
        <dbReference type="EMBL" id="ELA41897.1"/>
    </source>
</evidence>
<comment type="subunit">
    <text evidence="4">Component of the ribosome quality control complex (RQC).</text>
</comment>
<comment type="catalytic activity">
    <reaction evidence="4">
        <text>S-ubiquitinyl-[E2 ubiquitin-conjugating enzyme]-L-cysteine + [acceptor protein]-L-lysine = [E2 ubiquitin-conjugating enzyme]-L-cysteine + N(6)-ubiquitinyl-[acceptor protein]-L-lysine.</text>
        <dbReference type="EC" id="2.3.2.27"/>
    </reaction>
</comment>
<dbReference type="Gene3D" id="3.30.40.10">
    <property type="entry name" value="Zinc/RING finger domain, C3HC4 (zinc finger)"/>
    <property type="match status" value="1"/>
</dbReference>
<dbReference type="GO" id="GO:1990112">
    <property type="term" value="C:RQC complex"/>
    <property type="evidence" value="ECO:0007669"/>
    <property type="project" value="UniProtKB-UniRule"/>
</dbReference>
<dbReference type="InterPro" id="IPR001841">
    <property type="entry name" value="Znf_RING"/>
</dbReference>
<dbReference type="GO" id="GO:0072344">
    <property type="term" value="P:rescue of stalled ribosome"/>
    <property type="evidence" value="ECO:0007669"/>
    <property type="project" value="UniProtKB-UniRule"/>
</dbReference>
<dbReference type="PANTHER" id="PTHR12389">
    <property type="entry name" value="ZINC FINGER PROTEIN 294"/>
    <property type="match status" value="1"/>
</dbReference>
<keyword evidence="4" id="KW-0833">Ubl conjugation pathway</keyword>
<dbReference type="STRING" id="993615.L2GNJ9"/>
<dbReference type="AlphaFoldDB" id="L2GNJ9"/>
<dbReference type="GeneID" id="19881792"/>
<keyword evidence="4" id="KW-0862">Zinc</keyword>
<feature type="domain" description="RING-type" evidence="5">
    <location>
        <begin position="1012"/>
        <end position="1059"/>
    </location>
</feature>
<organism evidence="6 7">
    <name type="scientific">Vittaforma corneae (strain ATCC 50505)</name>
    <name type="common">Microsporidian parasite</name>
    <name type="synonym">Nosema corneum</name>
    <dbReference type="NCBI Taxonomy" id="993615"/>
    <lineage>
        <taxon>Eukaryota</taxon>
        <taxon>Fungi</taxon>
        <taxon>Fungi incertae sedis</taxon>
        <taxon>Microsporidia</taxon>
        <taxon>Nosematidae</taxon>
        <taxon>Vittaforma</taxon>
    </lineage>
</organism>
<dbReference type="InParanoid" id="L2GNJ9"/>
<evidence type="ECO:0000256" key="1">
    <source>
        <dbReference type="ARBA" id="ARBA00007997"/>
    </source>
</evidence>
<dbReference type="RefSeq" id="XP_007604527.1">
    <property type="nucleotide sequence ID" value="XM_007604465.1"/>
</dbReference>
<accession>L2GNJ9</accession>
<dbReference type="PANTHER" id="PTHR12389:SF0">
    <property type="entry name" value="E3 UBIQUITIN-PROTEIN LIGASE LISTERIN"/>
    <property type="match status" value="1"/>
</dbReference>
<dbReference type="GO" id="GO:0005829">
    <property type="term" value="C:cytosol"/>
    <property type="evidence" value="ECO:0007669"/>
    <property type="project" value="UniProtKB-UniRule"/>
</dbReference>
<dbReference type="EC" id="2.3.2.27" evidence="4"/>
<dbReference type="OrthoDB" id="2196118at2759"/>
<reference evidence="7" key="1">
    <citation type="submission" date="2011-05" db="EMBL/GenBank/DDBJ databases">
        <title>The genome sequence of Vittaforma corneae strain ATCC 50505.</title>
        <authorList>
            <consortium name="The Broad Institute Genome Sequencing Platform"/>
            <person name="Cuomo C."/>
            <person name="Didier E."/>
            <person name="Bowers L."/>
            <person name="Young S.K."/>
            <person name="Zeng Q."/>
            <person name="Gargeya S."/>
            <person name="Fitzgerald M."/>
            <person name="Haas B."/>
            <person name="Abouelleil A."/>
            <person name="Alvarado L."/>
            <person name="Arachchi H.M."/>
            <person name="Berlin A."/>
            <person name="Chapman S.B."/>
            <person name="Gearin G."/>
            <person name="Goldberg J."/>
            <person name="Griggs A."/>
            <person name="Gujja S."/>
            <person name="Hansen M."/>
            <person name="Heiman D."/>
            <person name="Howarth C."/>
            <person name="Larimer J."/>
            <person name="Lui A."/>
            <person name="MacDonald P.J.P."/>
            <person name="McCowen C."/>
            <person name="Montmayeur A."/>
            <person name="Murphy C."/>
            <person name="Neiman D."/>
            <person name="Pearson M."/>
            <person name="Priest M."/>
            <person name="Roberts A."/>
            <person name="Saif S."/>
            <person name="Shea T."/>
            <person name="Sisk P."/>
            <person name="Stolte C."/>
            <person name="Sykes S."/>
            <person name="Wortman J."/>
            <person name="Nusbaum C."/>
            <person name="Birren B."/>
        </authorList>
    </citation>
    <scope>NUCLEOTIDE SEQUENCE [LARGE SCALE GENOMIC DNA]</scope>
    <source>
        <strain evidence="7">ATCC 50505</strain>
    </source>
</reference>
<gene>
    <name evidence="6" type="ORF">VICG_01081</name>
</gene>
<sequence length="1072" mass="124865">MNPFNSEVQYDGYLAGIITRINKSSALTLSELLKELLQYLPNSNYRSDYKIILKTILPHLDSVGKDTVNKIVYFLAKKLGADCLRSIQVQWLYSNIDSQDSCSKKLISDYFDISLVANEFEKFLKFEDCLKDLQCFKFLVERSKEPHYFDISKMPLQTYLELDIIYEILTILKARSPLCFIKDNIKESDKLGRLSKEVFERIHGLSNQLLMSKKYRILLDIYNYLDTKIYQESAYLTPDLIKDVFFRSVNNEQVADTGEDIVLENLAVRSLNQLDVLMPYILNREAFILRNIDDSMCIFELMIKYKVSASSVLDNIDKFAPAAEQSIKRHYVQRACPYHSDLSLYYSQHSEENASILDSIYSVFNGRYKIIVACITGKSLNPSEFQVRDIDDAMEHSVHVFPQEFFHTNSFTSSAFYFFKKYPETLSRLVKTEELDGFLSCFPATKPEQIARYITDIDVLVKYLSSLPKNEALKLCFLNTYPKLKIAYLYYLRDEIEQFDVDYSVVFEHFFQADFLRYLLQKSNNIANFIANCLLYINCLPFKNTVMYNGCNFDTEPEFYYNLGQPERDAGLKILFLVLSSVRLDLKLEFILHIIEIILFYPFKFSDKLKKHLEAVEEQRRYREMFNLNDKNFILDRLFIENFEGRVKLETLKINTKKAQDVILRNAIVPRRYLMGLSPSFLSGKALENAIHSICSNISGCSLVDSSNLKVCFDLEGSETDRLKSLNFSSETSSSSHKPANVSSLVDIFFEESGKSDIASFTYLLEDDEILRLSEFRSERFSIYDPYLTIVAEKYSEMLSNLYSISRLENADEHAVLELILQPLSHLKYSFWAVLSRTLFTTNNIYISFFIERILTRYIEDDNDSNFLRQNSIMPIKQYVSLCCDSELSMLAFALPNLFCKLNIKKTLSFEELIRLSIDRKIDGGKITYSSTGDGHKLRFVYRADSLVHEANITIPLNFPFKKAKLEFEGSMKNLKFYHKLNEILGRTSKFVEVLLLWKIDIDNHLMGYSECLICYFIMEPKYRTFPEFKCEVCKNSFHDKCIYKWASESKKAHCPFCRSELPLWDRASGHS</sequence>
<dbReference type="InterPro" id="IPR013083">
    <property type="entry name" value="Znf_RING/FYVE/PHD"/>
</dbReference>
<evidence type="ECO:0000256" key="2">
    <source>
        <dbReference type="ARBA" id="ARBA00017157"/>
    </source>
</evidence>
<dbReference type="GO" id="GO:0016567">
    <property type="term" value="P:protein ubiquitination"/>
    <property type="evidence" value="ECO:0007669"/>
    <property type="project" value="UniProtKB-UniPathway"/>
</dbReference>
<evidence type="ECO:0000256" key="4">
    <source>
        <dbReference type="RuleBase" id="RU367090"/>
    </source>
</evidence>
<comment type="function">
    <text evidence="4">E3 ubiquitin-protein ligase. Component of the ribosome quality control complex (RQC), a ribosome-associated complex that mediates ubiquitination and extraction of incompletely synthesized nascent chains for proteasomal degradation.</text>
</comment>
<keyword evidence="3 4" id="KW-0863">Zinc-finger</keyword>
<dbReference type="SUPFAM" id="SSF57850">
    <property type="entry name" value="RING/U-box"/>
    <property type="match status" value="1"/>
</dbReference>
<dbReference type="GO" id="GO:0043023">
    <property type="term" value="F:ribosomal large subunit binding"/>
    <property type="evidence" value="ECO:0007669"/>
    <property type="project" value="TreeGrafter"/>
</dbReference>
<keyword evidence="7" id="KW-1185">Reference proteome</keyword>
<protein>
    <recommendedName>
        <fullName evidence="2 4">E3 ubiquitin-protein ligase listerin</fullName>
        <ecNumber evidence="4">2.3.2.27</ecNumber>
    </recommendedName>
    <alternativeName>
        <fullName evidence="4">RING-type E3 ubiquitin transferase listerin</fullName>
    </alternativeName>
</protein>
<evidence type="ECO:0000256" key="3">
    <source>
        <dbReference type="PROSITE-ProRule" id="PRU00175"/>
    </source>
</evidence>
<proteinExistence type="inferred from homology"/>
<name>L2GNJ9_VITCO</name>
<comment type="pathway">
    <text evidence="4">Protein modification; protein ubiquitination.</text>
</comment>
<dbReference type="GO" id="GO:1990116">
    <property type="term" value="P:ribosome-associated ubiquitin-dependent protein catabolic process"/>
    <property type="evidence" value="ECO:0007669"/>
    <property type="project" value="UniProtKB-UniRule"/>
</dbReference>
<keyword evidence="4" id="KW-0479">Metal-binding</keyword>
<dbReference type="OMA" id="HEIVIFI"/>
<evidence type="ECO:0000313" key="7">
    <source>
        <dbReference type="Proteomes" id="UP000011082"/>
    </source>
</evidence>
<dbReference type="GO" id="GO:0008270">
    <property type="term" value="F:zinc ion binding"/>
    <property type="evidence" value="ECO:0007669"/>
    <property type="project" value="UniProtKB-KW"/>
</dbReference>
<dbReference type="VEuPathDB" id="MicrosporidiaDB:VICG_01081"/>
<comment type="similarity">
    <text evidence="1 4">Belongs to the LTN1 family.</text>
</comment>
<dbReference type="UniPathway" id="UPA00143"/>
<dbReference type="HOGENOM" id="CLU_291022_0_0_1"/>
<dbReference type="GO" id="GO:0061630">
    <property type="term" value="F:ubiquitin protein ligase activity"/>
    <property type="evidence" value="ECO:0007669"/>
    <property type="project" value="UniProtKB-UniRule"/>
</dbReference>
<dbReference type="EMBL" id="JH370137">
    <property type="protein sequence ID" value="ELA41897.1"/>
    <property type="molecule type" value="Genomic_DNA"/>
</dbReference>
<dbReference type="PROSITE" id="PS50089">
    <property type="entry name" value="ZF_RING_2"/>
    <property type="match status" value="1"/>
</dbReference>
<dbReference type="Proteomes" id="UP000011082">
    <property type="component" value="Unassembled WGS sequence"/>
</dbReference>
<keyword evidence="4" id="KW-0808">Transferase</keyword>
<dbReference type="InterPro" id="IPR039795">
    <property type="entry name" value="LTN1/Rkr1"/>
</dbReference>
<evidence type="ECO:0000259" key="5">
    <source>
        <dbReference type="PROSITE" id="PS50089"/>
    </source>
</evidence>